<dbReference type="PANTHER" id="PTHR20929">
    <property type="entry name" value="LUNG ADENOMA SUSCEPTIBILITY 1-RELATED"/>
    <property type="match status" value="1"/>
</dbReference>
<dbReference type="Pfam" id="PF12366">
    <property type="entry name" value="Casc1_C"/>
    <property type="match status" value="1"/>
</dbReference>
<feature type="compositionally biased region" description="Basic and acidic residues" evidence="2">
    <location>
        <begin position="683"/>
        <end position="699"/>
    </location>
</feature>
<dbReference type="STRING" id="7238.B4IAI4"/>
<dbReference type="GO" id="GO:0048487">
    <property type="term" value="F:beta-tubulin binding"/>
    <property type="evidence" value="ECO:0007669"/>
    <property type="project" value="TreeGrafter"/>
</dbReference>
<evidence type="ECO:0000313" key="5">
    <source>
        <dbReference type="EMBL" id="EDW44297.1"/>
    </source>
</evidence>
<dbReference type="OMA" id="RMDGVYM"/>
<dbReference type="Pfam" id="PF15927">
    <property type="entry name" value="Casc1_N"/>
    <property type="match status" value="1"/>
</dbReference>
<proteinExistence type="inferred from homology"/>
<dbReference type="InterPro" id="IPR022110">
    <property type="entry name" value="CASC1_C"/>
</dbReference>
<keyword evidence="6" id="KW-1185">Reference proteome</keyword>
<evidence type="ECO:0000313" key="6">
    <source>
        <dbReference type="Proteomes" id="UP000001292"/>
    </source>
</evidence>
<evidence type="ECO:0000259" key="3">
    <source>
        <dbReference type="Pfam" id="PF12366"/>
    </source>
</evidence>
<dbReference type="PANTHER" id="PTHR20929:SF11">
    <property type="entry name" value="DYNEIN AXONEMAL INTERMEDIATE CHAIN 7"/>
    <property type="match status" value="1"/>
</dbReference>
<evidence type="ECO:0000259" key="4">
    <source>
        <dbReference type="Pfam" id="PF15927"/>
    </source>
</evidence>
<accession>B4IAI4</accession>
<sequence>MVQRKSTGTAKSVAEPILRYPLISENEVMDREARYMSRLNDFTVSAELVKGAQRDFYNQEVDRMFREHWEHHLRCDGLPRPYLPVEVRTFMSKMRFYDQVETNNSMDWTLSVDERSILTQNIFRVDKTRHMMMVNKDNPGEHYDQNVQMCLNALKQMDAMLDNEAEMVRMSEKRQQDVIEVYTEVETEIGDLFDRLTYRVLSMQDAYMDLHMDFDNISQNAKSFETAVQASVNYPNAGIVDIENSVVNEWHMQLEIQEETLNLMLSRRREYEDMMELIAEKTEQAAKAAKQTDPDKAVKIIIPKAPKEPPFVATGMYPDTYDDFLRIEESQYSGYLDEINLRDYIMLGGIYSIMFIRRPDQTQFEKFNIVLHEDGRVVHKLTEMKADIPVEAVRKSNIGRKTRETYRGTKIKLEDDELPYFIVTLQVAADLCKWSEPLVCHFLTEQDFIPTDYKRESYWAPTMQSVIRHSEFAGRKGSTLNLGSQISGDSANIFRPSLRSLLRQSKIGTAPKPGVPIEDFKLEKKLSQLEIRTLERYCLPRIISSFKFPADFRDEKREFVKQGPRALVKRPEAEEVVSQVKILDFNYNSQVLSPERMYPYFPQMDPIKYTIPFDDSEPGPVNPTSALELLKTFDNIKSKYQEKHIELLSQPDEQDKKSKQKKLGLKDEDDAPEGQIAKRKLSKSGDKGRQSVKTDRDRVTVGSDKSSVRTDLMNEEQVTHWTTKYVKDTVIDRETNRITFKTDRLGLLGLAFKRPDEIILSVDTFHVRIFFYITCKGVRGYVTDLSKGYTAKPIKYLEIVEPISDFRQMRQIFINKNINIFAENDASFYIENGYFSMKHVALEMHTYNIMALHCKLMKFYRSSWNRLADRRDIILGMKIAKDNSDYSEVTMRITPEKTTFVQISENCSDKVNVIVLSYTSTWRNIGVSS</sequence>
<gene>
    <name evidence="5" type="primary">Dsec\GM22172</name>
    <name evidence="5" type="ORF">Dsec_GM22172</name>
</gene>
<dbReference type="InterPro" id="IPR023247">
    <property type="entry name" value="IC97/Dnai7-like"/>
</dbReference>
<dbReference type="EMBL" id="CH480826">
    <property type="protein sequence ID" value="EDW44297.1"/>
    <property type="molecule type" value="Genomic_DNA"/>
</dbReference>
<dbReference type="HOGENOM" id="CLU_009577_0_0_1"/>
<feature type="domain" description="IC97/Casc1 N-terminal" evidence="4">
    <location>
        <begin position="43"/>
        <end position="212"/>
    </location>
</feature>
<dbReference type="Proteomes" id="UP000001292">
    <property type="component" value="Unassembled WGS sequence"/>
</dbReference>
<organism evidence="6">
    <name type="scientific">Drosophila sechellia</name>
    <name type="common">Fruit fly</name>
    <dbReference type="NCBI Taxonomy" id="7238"/>
    <lineage>
        <taxon>Eukaryota</taxon>
        <taxon>Metazoa</taxon>
        <taxon>Ecdysozoa</taxon>
        <taxon>Arthropoda</taxon>
        <taxon>Hexapoda</taxon>
        <taxon>Insecta</taxon>
        <taxon>Pterygota</taxon>
        <taxon>Neoptera</taxon>
        <taxon>Endopterygota</taxon>
        <taxon>Diptera</taxon>
        <taxon>Brachycera</taxon>
        <taxon>Muscomorpha</taxon>
        <taxon>Ephydroidea</taxon>
        <taxon>Drosophilidae</taxon>
        <taxon>Drosophila</taxon>
        <taxon>Sophophora</taxon>
    </lineage>
</organism>
<protein>
    <submittedName>
        <fullName evidence="5">GM22172</fullName>
    </submittedName>
</protein>
<comment type="similarity">
    <text evidence="1">Belongs to the DNAI7 family.</text>
</comment>
<dbReference type="AlphaFoldDB" id="B4IAI4"/>
<dbReference type="InterPro" id="IPR031826">
    <property type="entry name" value="IC97/Casc1_N"/>
</dbReference>
<reference evidence="5 6" key="1">
    <citation type="journal article" date="2007" name="Nature">
        <title>Evolution of genes and genomes on the Drosophila phylogeny.</title>
        <authorList>
            <consortium name="Drosophila 12 Genomes Consortium"/>
            <person name="Clark A.G."/>
            <person name="Eisen M.B."/>
            <person name="Smith D.R."/>
            <person name="Bergman C.M."/>
            <person name="Oliver B."/>
            <person name="Markow T.A."/>
            <person name="Kaufman T.C."/>
            <person name="Kellis M."/>
            <person name="Gelbart W."/>
            <person name="Iyer V.N."/>
            <person name="Pollard D.A."/>
            <person name="Sackton T.B."/>
            <person name="Larracuente A.M."/>
            <person name="Singh N.D."/>
            <person name="Abad J.P."/>
            <person name="Abt D.N."/>
            <person name="Adryan B."/>
            <person name="Aguade M."/>
            <person name="Akashi H."/>
            <person name="Anderson W.W."/>
            <person name="Aquadro C.F."/>
            <person name="Ardell D.H."/>
            <person name="Arguello R."/>
            <person name="Artieri C.G."/>
            <person name="Barbash D.A."/>
            <person name="Barker D."/>
            <person name="Barsanti P."/>
            <person name="Batterham P."/>
            <person name="Batzoglou S."/>
            <person name="Begun D."/>
            <person name="Bhutkar A."/>
            <person name="Blanco E."/>
            <person name="Bosak S.A."/>
            <person name="Bradley R.K."/>
            <person name="Brand A.D."/>
            <person name="Brent M.R."/>
            <person name="Brooks A.N."/>
            <person name="Brown R.H."/>
            <person name="Butlin R.K."/>
            <person name="Caggese C."/>
            <person name="Calvi B.R."/>
            <person name="Bernardo de Carvalho A."/>
            <person name="Caspi A."/>
            <person name="Castrezana S."/>
            <person name="Celniker S.E."/>
            <person name="Chang J.L."/>
            <person name="Chapple C."/>
            <person name="Chatterji S."/>
            <person name="Chinwalla A."/>
            <person name="Civetta A."/>
            <person name="Clifton S.W."/>
            <person name="Comeron J.M."/>
            <person name="Costello J.C."/>
            <person name="Coyne J.A."/>
            <person name="Daub J."/>
            <person name="David R.G."/>
            <person name="Delcher A.L."/>
            <person name="Delehaunty K."/>
            <person name="Do C.B."/>
            <person name="Ebling H."/>
            <person name="Edwards K."/>
            <person name="Eickbush T."/>
            <person name="Evans J.D."/>
            <person name="Filipski A."/>
            <person name="Findeiss S."/>
            <person name="Freyhult E."/>
            <person name="Fulton L."/>
            <person name="Fulton R."/>
            <person name="Garcia A.C."/>
            <person name="Gardiner A."/>
            <person name="Garfield D.A."/>
            <person name="Garvin B.E."/>
            <person name="Gibson G."/>
            <person name="Gilbert D."/>
            <person name="Gnerre S."/>
            <person name="Godfrey J."/>
            <person name="Good R."/>
            <person name="Gotea V."/>
            <person name="Gravely B."/>
            <person name="Greenberg A.J."/>
            <person name="Griffiths-Jones S."/>
            <person name="Gross S."/>
            <person name="Guigo R."/>
            <person name="Gustafson E.A."/>
            <person name="Haerty W."/>
            <person name="Hahn M.W."/>
            <person name="Halligan D.L."/>
            <person name="Halpern A.L."/>
            <person name="Halter G.M."/>
            <person name="Han M.V."/>
            <person name="Heger A."/>
            <person name="Hillier L."/>
            <person name="Hinrichs A.S."/>
            <person name="Holmes I."/>
            <person name="Hoskins R.A."/>
            <person name="Hubisz M.J."/>
            <person name="Hultmark D."/>
            <person name="Huntley M.A."/>
            <person name="Jaffe D.B."/>
            <person name="Jagadeeshan S."/>
            <person name="Jeck W.R."/>
            <person name="Johnson J."/>
            <person name="Jones C.D."/>
            <person name="Jordan W.C."/>
            <person name="Karpen G.H."/>
            <person name="Kataoka E."/>
            <person name="Keightley P.D."/>
            <person name="Kheradpour P."/>
            <person name="Kirkness E.F."/>
            <person name="Koerich L.B."/>
            <person name="Kristiansen K."/>
            <person name="Kudrna D."/>
            <person name="Kulathinal R.J."/>
            <person name="Kumar S."/>
            <person name="Kwok R."/>
            <person name="Lander E."/>
            <person name="Langley C.H."/>
            <person name="Lapoint R."/>
            <person name="Lazzaro B.P."/>
            <person name="Lee S.J."/>
            <person name="Levesque L."/>
            <person name="Li R."/>
            <person name="Lin C.F."/>
            <person name="Lin M.F."/>
            <person name="Lindblad-Toh K."/>
            <person name="Llopart A."/>
            <person name="Long M."/>
            <person name="Low L."/>
            <person name="Lozovsky E."/>
            <person name="Lu J."/>
            <person name="Luo M."/>
            <person name="Machado C.A."/>
            <person name="Makalowski W."/>
            <person name="Marzo M."/>
            <person name="Matsuda M."/>
            <person name="Matzkin L."/>
            <person name="McAllister B."/>
            <person name="McBride C.S."/>
            <person name="McKernan B."/>
            <person name="McKernan K."/>
            <person name="Mendez-Lago M."/>
            <person name="Minx P."/>
            <person name="Mollenhauer M.U."/>
            <person name="Montooth K."/>
            <person name="Mount S.M."/>
            <person name="Mu X."/>
            <person name="Myers E."/>
            <person name="Negre B."/>
            <person name="Newfeld S."/>
            <person name="Nielsen R."/>
            <person name="Noor M.A."/>
            <person name="O'Grady P."/>
            <person name="Pachter L."/>
            <person name="Papaceit M."/>
            <person name="Parisi M.J."/>
            <person name="Parisi M."/>
            <person name="Parts L."/>
            <person name="Pedersen J.S."/>
            <person name="Pesole G."/>
            <person name="Phillippy A.M."/>
            <person name="Ponting C.P."/>
            <person name="Pop M."/>
            <person name="Porcelli D."/>
            <person name="Powell J.R."/>
            <person name="Prohaska S."/>
            <person name="Pruitt K."/>
            <person name="Puig M."/>
            <person name="Quesneville H."/>
            <person name="Ram K.R."/>
            <person name="Rand D."/>
            <person name="Rasmussen M.D."/>
            <person name="Reed L.K."/>
            <person name="Reenan R."/>
            <person name="Reily A."/>
            <person name="Remington K.A."/>
            <person name="Rieger T.T."/>
            <person name="Ritchie M.G."/>
            <person name="Robin C."/>
            <person name="Rogers Y.H."/>
            <person name="Rohde C."/>
            <person name="Rozas J."/>
            <person name="Rubenfield M.J."/>
            <person name="Ruiz A."/>
            <person name="Russo S."/>
            <person name="Salzberg S.L."/>
            <person name="Sanchez-Gracia A."/>
            <person name="Saranga D.J."/>
            <person name="Sato H."/>
            <person name="Schaeffer S.W."/>
            <person name="Schatz M.C."/>
            <person name="Schlenke T."/>
            <person name="Schwartz R."/>
            <person name="Segarra C."/>
            <person name="Singh R.S."/>
            <person name="Sirot L."/>
            <person name="Sirota M."/>
            <person name="Sisneros N.B."/>
            <person name="Smith C.D."/>
            <person name="Smith T.F."/>
            <person name="Spieth J."/>
            <person name="Stage D.E."/>
            <person name="Stark A."/>
            <person name="Stephan W."/>
            <person name="Strausberg R.L."/>
            <person name="Strempel S."/>
            <person name="Sturgill D."/>
            <person name="Sutton G."/>
            <person name="Sutton G.G."/>
            <person name="Tao W."/>
            <person name="Teichmann S."/>
            <person name="Tobari Y.N."/>
            <person name="Tomimura Y."/>
            <person name="Tsolas J.M."/>
            <person name="Valente V.L."/>
            <person name="Venter E."/>
            <person name="Venter J.C."/>
            <person name="Vicario S."/>
            <person name="Vieira F.G."/>
            <person name="Vilella A.J."/>
            <person name="Villasante A."/>
            <person name="Walenz B."/>
            <person name="Wang J."/>
            <person name="Wasserman M."/>
            <person name="Watts T."/>
            <person name="Wilson D."/>
            <person name="Wilson R.K."/>
            <person name="Wing R.A."/>
            <person name="Wolfner M.F."/>
            <person name="Wong A."/>
            <person name="Wong G.K."/>
            <person name="Wu C.I."/>
            <person name="Wu G."/>
            <person name="Yamamoto D."/>
            <person name="Yang H.P."/>
            <person name="Yang S.P."/>
            <person name="Yorke J.A."/>
            <person name="Yoshida K."/>
            <person name="Zdobnov E."/>
            <person name="Zhang P."/>
            <person name="Zhang Y."/>
            <person name="Zimin A.V."/>
            <person name="Baldwin J."/>
            <person name="Abdouelleil A."/>
            <person name="Abdulkadir J."/>
            <person name="Abebe A."/>
            <person name="Abera B."/>
            <person name="Abreu J."/>
            <person name="Acer S.C."/>
            <person name="Aftuck L."/>
            <person name="Alexander A."/>
            <person name="An P."/>
            <person name="Anderson E."/>
            <person name="Anderson S."/>
            <person name="Arachi H."/>
            <person name="Azer M."/>
            <person name="Bachantsang P."/>
            <person name="Barry A."/>
            <person name="Bayul T."/>
            <person name="Berlin A."/>
            <person name="Bessette D."/>
            <person name="Bloom T."/>
            <person name="Blye J."/>
            <person name="Boguslavskiy L."/>
            <person name="Bonnet C."/>
            <person name="Boukhgalter B."/>
            <person name="Bourzgui I."/>
            <person name="Brown A."/>
            <person name="Cahill P."/>
            <person name="Channer S."/>
            <person name="Cheshatsang Y."/>
            <person name="Chuda L."/>
            <person name="Citroen M."/>
            <person name="Collymore A."/>
            <person name="Cooke P."/>
            <person name="Costello M."/>
            <person name="D'Aco K."/>
            <person name="Daza R."/>
            <person name="De Haan G."/>
            <person name="DeGray S."/>
            <person name="DeMaso C."/>
            <person name="Dhargay N."/>
            <person name="Dooley K."/>
            <person name="Dooley E."/>
            <person name="Doricent M."/>
            <person name="Dorje P."/>
            <person name="Dorjee K."/>
            <person name="Dupes A."/>
            <person name="Elong R."/>
            <person name="Falk J."/>
            <person name="Farina A."/>
            <person name="Faro S."/>
            <person name="Ferguson D."/>
            <person name="Fisher S."/>
            <person name="Foley C.D."/>
            <person name="Franke A."/>
            <person name="Friedrich D."/>
            <person name="Gadbois L."/>
            <person name="Gearin G."/>
            <person name="Gearin C.R."/>
            <person name="Giannoukos G."/>
            <person name="Goode T."/>
            <person name="Graham J."/>
            <person name="Grandbois E."/>
            <person name="Grewal S."/>
            <person name="Gyaltsen K."/>
            <person name="Hafez N."/>
            <person name="Hagos B."/>
            <person name="Hall J."/>
            <person name="Henson C."/>
            <person name="Hollinger A."/>
            <person name="Honan T."/>
            <person name="Huard M.D."/>
            <person name="Hughes L."/>
            <person name="Hurhula B."/>
            <person name="Husby M.E."/>
            <person name="Kamat A."/>
            <person name="Kanga B."/>
            <person name="Kashin S."/>
            <person name="Khazanovich D."/>
            <person name="Kisner P."/>
            <person name="Lance K."/>
            <person name="Lara M."/>
            <person name="Lee W."/>
            <person name="Lennon N."/>
            <person name="Letendre F."/>
            <person name="LeVine R."/>
            <person name="Lipovsky A."/>
            <person name="Liu X."/>
            <person name="Liu J."/>
            <person name="Liu S."/>
            <person name="Lokyitsang T."/>
            <person name="Lokyitsang Y."/>
            <person name="Lubonja R."/>
            <person name="Lui A."/>
            <person name="MacDonald P."/>
            <person name="Magnisalis V."/>
            <person name="Maru K."/>
            <person name="Matthews C."/>
            <person name="McCusker W."/>
            <person name="McDonough S."/>
            <person name="Mehta T."/>
            <person name="Meldrim J."/>
            <person name="Meneus L."/>
            <person name="Mihai O."/>
            <person name="Mihalev A."/>
            <person name="Mihova T."/>
            <person name="Mittelman R."/>
            <person name="Mlenga V."/>
            <person name="Montmayeur A."/>
            <person name="Mulrain L."/>
            <person name="Navidi A."/>
            <person name="Naylor J."/>
            <person name="Negash T."/>
            <person name="Nguyen T."/>
            <person name="Nguyen N."/>
            <person name="Nicol R."/>
            <person name="Norbu C."/>
            <person name="Norbu N."/>
            <person name="Novod N."/>
            <person name="O'Neill B."/>
            <person name="Osman S."/>
            <person name="Markiewicz E."/>
            <person name="Oyono O.L."/>
            <person name="Patti C."/>
            <person name="Phunkhang P."/>
            <person name="Pierre F."/>
            <person name="Priest M."/>
            <person name="Raghuraman S."/>
            <person name="Rege F."/>
            <person name="Reyes R."/>
            <person name="Rise C."/>
            <person name="Rogov P."/>
            <person name="Ross K."/>
            <person name="Ryan E."/>
            <person name="Settipalli S."/>
            <person name="Shea T."/>
            <person name="Sherpa N."/>
            <person name="Shi L."/>
            <person name="Shih D."/>
            <person name="Sparrow T."/>
            <person name="Spaulding J."/>
            <person name="Stalker J."/>
            <person name="Stange-Thomann N."/>
            <person name="Stavropoulos S."/>
            <person name="Stone C."/>
            <person name="Strader C."/>
            <person name="Tesfaye S."/>
            <person name="Thomson T."/>
            <person name="Thoulutsang Y."/>
            <person name="Thoulutsang D."/>
            <person name="Topham K."/>
            <person name="Topping I."/>
            <person name="Tsamla T."/>
            <person name="Vassiliev H."/>
            <person name="Vo A."/>
            <person name="Wangchuk T."/>
            <person name="Wangdi T."/>
            <person name="Weiand M."/>
            <person name="Wilkinson J."/>
            <person name="Wilson A."/>
            <person name="Yadav S."/>
            <person name="Young G."/>
            <person name="Yu Q."/>
            <person name="Zembek L."/>
            <person name="Zhong D."/>
            <person name="Zimmer A."/>
            <person name="Zwirko Z."/>
            <person name="Jaffe D.B."/>
            <person name="Alvarez P."/>
            <person name="Brockman W."/>
            <person name="Butler J."/>
            <person name="Chin C."/>
            <person name="Gnerre S."/>
            <person name="Grabherr M."/>
            <person name="Kleber M."/>
            <person name="Mauceli E."/>
            <person name="MacCallum I."/>
        </authorList>
    </citation>
    <scope>NUCLEOTIDE SEQUENCE [LARGE SCALE GENOMIC DNA]</scope>
    <source>
        <strain evidence="6">Rob3c / Tucson 14021-0248.25</strain>
    </source>
</reference>
<dbReference type="PhylomeDB" id="B4IAI4"/>
<feature type="domain" description="CASC1 C-terminal" evidence="3">
    <location>
        <begin position="717"/>
        <end position="921"/>
    </location>
</feature>
<evidence type="ECO:0000256" key="1">
    <source>
        <dbReference type="ARBA" id="ARBA00024332"/>
    </source>
</evidence>
<feature type="region of interest" description="Disordered" evidence="2">
    <location>
        <begin position="646"/>
        <end position="707"/>
    </location>
</feature>
<name>B4IAI4_DROSE</name>
<dbReference type="GO" id="GO:0008017">
    <property type="term" value="F:microtubule binding"/>
    <property type="evidence" value="ECO:0007669"/>
    <property type="project" value="TreeGrafter"/>
</dbReference>
<evidence type="ECO:0000256" key="2">
    <source>
        <dbReference type="SAM" id="MobiDB-lite"/>
    </source>
</evidence>